<dbReference type="GO" id="GO:0008198">
    <property type="term" value="F:ferrous iron binding"/>
    <property type="evidence" value="ECO:0007669"/>
    <property type="project" value="TreeGrafter"/>
</dbReference>
<proteinExistence type="inferred from homology"/>
<dbReference type="GO" id="GO:0004322">
    <property type="term" value="F:ferroxidase activity"/>
    <property type="evidence" value="ECO:0007669"/>
    <property type="project" value="TreeGrafter"/>
</dbReference>
<sequence length="162" mass="18814">MLTETVEKALNEQINKELFSAYLYLSMAADFESKNLAGFAKWMKAQSAEELNHAMKLFNYVLERGGHVELMAIEKPQQTWESPLKVFQDAYDHERFITQSIYSLLEIAQSAKDYGTMEFLQWYVKEQVEEEAQAEHVMKKLEMINDAPAGLLMLDHELGQRE</sequence>
<dbReference type="EMBL" id="CP001145">
    <property type="protein sequence ID" value="ACI17583.1"/>
    <property type="molecule type" value="Genomic_DNA"/>
</dbReference>
<dbReference type="PANTHER" id="PTHR11431:SF127">
    <property type="entry name" value="BACTERIAL NON-HEME FERRITIN"/>
    <property type="match status" value="1"/>
</dbReference>
<reference evidence="10" key="1">
    <citation type="submission" date="2008-08" db="EMBL/GenBank/DDBJ databases">
        <title>The complete genome sequence of Coprothermobacter proteolyticus strain ATCC 5245 / DSM 5265 / BT.</title>
        <authorList>
            <person name="Dodson R.J."/>
            <person name="Durkin A.S."/>
            <person name="Wu M."/>
            <person name="Eisen J."/>
            <person name="Sutton G."/>
        </authorList>
    </citation>
    <scope>NUCLEOTIDE SEQUENCE [LARGE SCALE GENOMIC DNA]</scope>
    <source>
        <strain evidence="10">ATCC 35245 / DSM 5265 / OCM 4 / BT</strain>
    </source>
</reference>
<name>B5Y9G6_COPPD</name>
<dbReference type="InterPro" id="IPR012347">
    <property type="entry name" value="Ferritin-like"/>
</dbReference>
<feature type="domain" description="Ferritin-like diiron" evidence="8">
    <location>
        <begin position="1"/>
        <end position="145"/>
    </location>
</feature>
<dbReference type="GO" id="GO:0008199">
    <property type="term" value="F:ferric iron binding"/>
    <property type="evidence" value="ECO:0007669"/>
    <property type="project" value="InterPro"/>
</dbReference>
<evidence type="ECO:0000313" key="10">
    <source>
        <dbReference type="Proteomes" id="UP000001732"/>
    </source>
</evidence>
<dbReference type="PANTHER" id="PTHR11431">
    <property type="entry name" value="FERRITIN"/>
    <property type="match status" value="1"/>
</dbReference>
<dbReference type="InterPro" id="IPR041719">
    <property type="entry name" value="Ferritin_prok"/>
</dbReference>
<dbReference type="InterPro" id="IPR001519">
    <property type="entry name" value="Ferritin"/>
</dbReference>
<dbReference type="SUPFAM" id="SSF47240">
    <property type="entry name" value="Ferritin-like"/>
    <property type="match status" value="1"/>
</dbReference>
<dbReference type="InterPro" id="IPR009078">
    <property type="entry name" value="Ferritin-like_SF"/>
</dbReference>
<keyword evidence="5 6" id="KW-0408">Iron</keyword>
<dbReference type="PROSITE" id="PS50905">
    <property type="entry name" value="FERRITIN_LIKE"/>
    <property type="match status" value="1"/>
</dbReference>
<evidence type="ECO:0000256" key="6">
    <source>
        <dbReference type="PIRSR" id="PIRSR601519-1"/>
    </source>
</evidence>
<feature type="binding site" evidence="6">
    <location>
        <position position="94"/>
    </location>
    <ligand>
        <name>Fe cation</name>
        <dbReference type="ChEBI" id="CHEBI:24875"/>
        <label>1</label>
    </ligand>
</feature>
<evidence type="ECO:0000256" key="2">
    <source>
        <dbReference type="ARBA" id="ARBA00022434"/>
    </source>
</evidence>
<comment type="function">
    <text evidence="7">Iron-storage protein.</text>
</comment>
<dbReference type="GO" id="GO:0005829">
    <property type="term" value="C:cytosol"/>
    <property type="evidence" value="ECO:0007669"/>
    <property type="project" value="TreeGrafter"/>
</dbReference>
<gene>
    <name evidence="9" type="ordered locus">COPRO5265_1102</name>
</gene>
<dbReference type="Gene3D" id="1.20.1260.10">
    <property type="match status" value="1"/>
</dbReference>
<keyword evidence="10" id="KW-1185">Reference proteome</keyword>
<keyword evidence="2 7" id="KW-0409">Iron storage</keyword>
<evidence type="ECO:0000313" key="9">
    <source>
        <dbReference type="EMBL" id="ACI17583.1"/>
    </source>
</evidence>
<reference evidence="9 10" key="2">
    <citation type="journal article" date="2014" name="Genome Announc.">
        <title>Complete Genome Sequence of Coprothermobacter proteolyticus DSM 5265.</title>
        <authorList>
            <person name="Alexiev A."/>
            <person name="Coil D.A."/>
            <person name="Badger J.H."/>
            <person name="Enticknap J."/>
            <person name="Ward N."/>
            <person name="Robb F.T."/>
            <person name="Eisen J.A."/>
        </authorList>
    </citation>
    <scope>NUCLEOTIDE SEQUENCE [LARGE SCALE GENOMIC DNA]</scope>
    <source>
        <strain evidence="10">ATCC 35245 / DSM 5265 / OCM 4 / BT</strain>
    </source>
</reference>
<dbReference type="GO" id="GO:0006879">
    <property type="term" value="P:intracellular iron ion homeostasis"/>
    <property type="evidence" value="ECO:0007669"/>
    <property type="project" value="UniProtKB-KW"/>
</dbReference>
<dbReference type="HOGENOM" id="CLU_065681_1_2_9"/>
<evidence type="ECO:0000256" key="4">
    <source>
        <dbReference type="ARBA" id="ARBA00023002"/>
    </source>
</evidence>
<keyword evidence="4 9" id="KW-0560">Oxidoreductase</keyword>
<feature type="binding site" evidence="6">
    <location>
        <position position="17"/>
    </location>
    <ligand>
        <name>Fe cation</name>
        <dbReference type="ChEBI" id="CHEBI:24875"/>
        <label>1</label>
    </ligand>
</feature>
<dbReference type="Pfam" id="PF00210">
    <property type="entry name" value="Ferritin"/>
    <property type="match status" value="1"/>
</dbReference>
<comment type="subcellular location">
    <subcellularLocation>
        <location evidence="7">Cytoplasm</location>
    </subcellularLocation>
</comment>
<evidence type="ECO:0000256" key="5">
    <source>
        <dbReference type="ARBA" id="ARBA00023004"/>
    </source>
</evidence>
<dbReference type="Proteomes" id="UP000001732">
    <property type="component" value="Chromosome"/>
</dbReference>
<dbReference type="STRING" id="309798.COPRO5265_1102"/>
<dbReference type="RefSeq" id="WP_012544235.1">
    <property type="nucleotide sequence ID" value="NC_011295.1"/>
</dbReference>
<feature type="binding site" evidence="6">
    <location>
        <position position="127"/>
    </location>
    <ligand>
        <name>Fe cation</name>
        <dbReference type="ChEBI" id="CHEBI:24875"/>
        <label>1</label>
    </ligand>
</feature>
<keyword evidence="7" id="KW-0963">Cytoplasm</keyword>
<feature type="binding site" evidence="6">
    <location>
        <position position="53"/>
    </location>
    <ligand>
        <name>Fe cation</name>
        <dbReference type="ChEBI" id="CHEBI:24875"/>
        <label>1</label>
    </ligand>
</feature>
<feature type="binding site" evidence="6">
    <location>
        <position position="50"/>
    </location>
    <ligand>
        <name>Fe cation</name>
        <dbReference type="ChEBI" id="CHEBI:24875"/>
        <label>1</label>
    </ligand>
</feature>
<accession>B5Y9G6</accession>
<keyword evidence="3 6" id="KW-0479">Metal-binding</keyword>
<dbReference type="CDD" id="cd01055">
    <property type="entry name" value="Nonheme_Ferritin"/>
    <property type="match status" value="1"/>
</dbReference>
<dbReference type="eggNOG" id="COG1528">
    <property type="taxonomic scope" value="Bacteria"/>
</dbReference>
<dbReference type="GO" id="GO:0006826">
    <property type="term" value="P:iron ion transport"/>
    <property type="evidence" value="ECO:0007669"/>
    <property type="project" value="InterPro"/>
</dbReference>
<dbReference type="KEGG" id="cpo:COPRO5265_1102"/>
<dbReference type="InterPro" id="IPR009040">
    <property type="entry name" value="Ferritin-like_diiron"/>
</dbReference>
<evidence type="ECO:0000256" key="7">
    <source>
        <dbReference type="RuleBase" id="RU361145"/>
    </source>
</evidence>
<dbReference type="EC" id="1.16.3.2" evidence="7"/>
<comment type="similarity">
    <text evidence="1 7">Belongs to the ferritin family. Prokaryotic subfamily.</text>
</comment>
<dbReference type="FunFam" id="1.20.1260.10:FF:000001">
    <property type="entry name" value="Non-heme ferritin"/>
    <property type="match status" value="1"/>
</dbReference>
<evidence type="ECO:0000259" key="8">
    <source>
        <dbReference type="PROSITE" id="PS50905"/>
    </source>
</evidence>
<organism evidence="9 10">
    <name type="scientific">Coprothermobacter proteolyticus (strain ATCC 35245 / DSM 5265 / OCM 4 / BT)</name>
    <dbReference type="NCBI Taxonomy" id="309798"/>
    <lineage>
        <taxon>Bacteria</taxon>
        <taxon>Pseudomonadati</taxon>
        <taxon>Coprothermobacterota</taxon>
        <taxon>Coprothermobacteria</taxon>
        <taxon>Coprothermobacterales</taxon>
        <taxon>Coprothermobacteraceae</taxon>
        <taxon>Coprothermobacter</taxon>
    </lineage>
</organism>
<dbReference type="AlphaFoldDB" id="B5Y9G6"/>
<evidence type="ECO:0000256" key="3">
    <source>
        <dbReference type="ARBA" id="ARBA00022723"/>
    </source>
</evidence>
<dbReference type="InterPro" id="IPR008331">
    <property type="entry name" value="Ferritin_DPS_dom"/>
</dbReference>
<dbReference type="OrthoDB" id="9801481at2"/>
<protein>
    <recommendedName>
        <fullName evidence="7">Ferritin</fullName>
        <ecNumber evidence="7">1.16.3.2</ecNumber>
    </recommendedName>
</protein>
<dbReference type="GO" id="GO:0042802">
    <property type="term" value="F:identical protein binding"/>
    <property type="evidence" value="ECO:0007669"/>
    <property type="project" value="UniProtKB-ARBA"/>
</dbReference>
<evidence type="ECO:0000256" key="1">
    <source>
        <dbReference type="ARBA" id="ARBA00006950"/>
    </source>
</evidence>
<comment type="catalytic activity">
    <reaction evidence="7">
        <text>4 Fe(2+) + O2 + 6 H2O = 4 iron(III) oxide-hydroxide + 12 H(+)</text>
        <dbReference type="Rhea" id="RHEA:11972"/>
        <dbReference type="ChEBI" id="CHEBI:15377"/>
        <dbReference type="ChEBI" id="CHEBI:15378"/>
        <dbReference type="ChEBI" id="CHEBI:15379"/>
        <dbReference type="ChEBI" id="CHEBI:29033"/>
        <dbReference type="ChEBI" id="CHEBI:78619"/>
        <dbReference type="EC" id="1.16.3.2"/>
    </reaction>
</comment>